<dbReference type="Proteomes" id="UP000279359">
    <property type="component" value="Chromosome"/>
</dbReference>
<gene>
    <name evidence="2" type="ORF">EGT69_016335</name>
</gene>
<reference evidence="2" key="2">
    <citation type="submission" date="2021-06" db="EMBL/GenBank/DDBJ databases">
        <authorList>
            <person name="Diorio-Toth L."/>
        </authorList>
    </citation>
    <scope>NUCLEOTIDE SEQUENCE</scope>
    <source>
        <strain evidence="2">AJ_351</strain>
    </source>
</reference>
<name>A0A8F6R4I3_ACIJU</name>
<proteinExistence type="predicted"/>
<evidence type="ECO:0000313" key="2">
    <source>
        <dbReference type="EMBL" id="QXR29325.1"/>
    </source>
</evidence>
<dbReference type="AlphaFoldDB" id="A0A8F6R4I3"/>
<organism evidence="2">
    <name type="scientific">Acinetobacter junii</name>
    <dbReference type="NCBI Taxonomy" id="40215"/>
    <lineage>
        <taxon>Bacteria</taxon>
        <taxon>Pseudomonadati</taxon>
        <taxon>Pseudomonadota</taxon>
        <taxon>Gammaproteobacteria</taxon>
        <taxon>Moraxellales</taxon>
        <taxon>Moraxellaceae</taxon>
        <taxon>Acinetobacter</taxon>
    </lineage>
</organism>
<reference evidence="2" key="1">
    <citation type="journal article" date="2019" name="Nat. Commun.">
        <title>Spatiotemporal dynamics of multidrug resistant bacteria on intensive care unit surfaces.</title>
        <authorList>
            <person name="D'Souza A.W."/>
            <person name="Potter R.F."/>
            <person name="Wallace M."/>
            <person name="Shupe A."/>
            <person name="Patel S."/>
            <person name="Sun X."/>
            <person name="Gul D."/>
            <person name="Kwon J.H."/>
            <person name="Andleeb S."/>
            <person name="Burnham C.D."/>
            <person name="Dantas G."/>
        </authorList>
    </citation>
    <scope>NUCLEOTIDE SEQUENCE</scope>
    <source>
        <strain evidence="2">AJ_351</strain>
    </source>
</reference>
<dbReference type="EMBL" id="CP078018">
    <property type="protein sequence ID" value="QXR29325.1"/>
    <property type="molecule type" value="Genomic_DNA"/>
</dbReference>
<keyword evidence="1" id="KW-0472">Membrane</keyword>
<protein>
    <submittedName>
        <fullName evidence="2">Uncharacterized protein</fullName>
    </submittedName>
</protein>
<feature type="transmembrane region" description="Helical" evidence="1">
    <location>
        <begin position="6"/>
        <end position="28"/>
    </location>
</feature>
<dbReference type="RefSeq" id="WP_171425371.1">
    <property type="nucleotide sequence ID" value="NZ_BKGM01000046.1"/>
</dbReference>
<keyword evidence="1" id="KW-1133">Transmembrane helix</keyword>
<keyword evidence="1" id="KW-0812">Transmembrane</keyword>
<sequence>METIGNLWLYVVFFGLVTVMLLVDFLGFKQKQLNLFSLYEAVQPFPNETYPNYLL</sequence>
<evidence type="ECO:0000256" key="1">
    <source>
        <dbReference type="SAM" id="Phobius"/>
    </source>
</evidence>
<accession>A0A8F6R4I3</accession>